<dbReference type="Proteomes" id="UP000790347">
    <property type="component" value="Unassembled WGS sequence"/>
</dbReference>
<evidence type="ECO:0000313" key="7">
    <source>
        <dbReference type="Proteomes" id="UP000790347"/>
    </source>
</evidence>
<evidence type="ECO:0000256" key="2">
    <source>
        <dbReference type="ARBA" id="ARBA00022487"/>
    </source>
</evidence>
<comment type="similarity">
    <text evidence="1">Belongs to the type-B carboxylesterase/lipase family.</text>
</comment>
<accession>A0A922L7E7</accession>
<dbReference type="EMBL" id="ASGP02000002">
    <property type="protein sequence ID" value="KAH9522594.1"/>
    <property type="molecule type" value="Genomic_DNA"/>
</dbReference>
<feature type="domain" description="Carboxylesterase type B" evidence="5">
    <location>
        <begin position="20"/>
        <end position="174"/>
    </location>
</feature>
<dbReference type="InterPro" id="IPR050654">
    <property type="entry name" value="AChE-related_enzymes"/>
</dbReference>
<dbReference type="PANTHER" id="PTHR43918:SF4">
    <property type="entry name" value="CARBOXYLIC ESTER HYDROLASE"/>
    <property type="match status" value="1"/>
</dbReference>
<keyword evidence="2" id="KW-0719">Serine esterase</keyword>
<name>A0A922L7E7_DERFA</name>
<evidence type="ECO:0000256" key="3">
    <source>
        <dbReference type="ARBA" id="ARBA00022801"/>
    </source>
</evidence>
<protein>
    <submittedName>
        <fullName evidence="6">Carboxylesterase 5A</fullName>
    </submittedName>
</protein>
<gene>
    <name evidence="6" type="primary">CES5A_2</name>
    <name evidence="6" type="ORF">DERF_006158</name>
</gene>
<dbReference type="GO" id="GO:0019695">
    <property type="term" value="P:choline metabolic process"/>
    <property type="evidence" value="ECO:0007669"/>
    <property type="project" value="TreeGrafter"/>
</dbReference>
<dbReference type="GO" id="GO:0003990">
    <property type="term" value="F:acetylcholinesterase activity"/>
    <property type="evidence" value="ECO:0007669"/>
    <property type="project" value="TreeGrafter"/>
</dbReference>
<dbReference type="Gene3D" id="3.40.50.1820">
    <property type="entry name" value="alpha/beta hydrolase"/>
    <property type="match status" value="1"/>
</dbReference>
<keyword evidence="3" id="KW-0378">Hydrolase</keyword>
<evidence type="ECO:0000256" key="1">
    <source>
        <dbReference type="ARBA" id="ARBA00005964"/>
    </source>
</evidence>
<proteinExistence type="inferred from homology"/>
<dbReference type="GO" id="GO:0005886">
    <property type="term" value="C:plasma membrane"/>
    <property type="evidence" value="ECO:0007669"/>
    <property type="project" value="TreeGrafter"/>
</dbReference>
<comment type="caution">
    <text evidence="6">The sequence shown here is derived from an EMBL/GenBank/DDBJ whole genome shotgun (WGS) entry which is preliminary data.</text>
</comment>
<evidence type="ECO:0000259" key="5">
    <source>
        <dbReference type="Pfam" id="PF00135"/>
    </source>
</evidence>
<sequence>MNPNVKNPNITLPMVKTAIWLMMMIFEKSEKTTQSVIEFYMKQLDEKSNADDMRIIIADVFGDYHLVCPTMLFGEYMSRGLNSTINTFYSYRLMLPLSNGAFSGDGWEGVCHGEDVAYLFMVPMNHNAYSKSEIQLSNDMINAWTRFAWTGHPNALKNGDKTIEWNEAIDLNDQSSGVSFMALDSNHYEMISNYFRL</sequence>
<evidence type="ECO:0000313" key="6">
    <source>
        <dbReference type="EMBL" id="KAH9522594.1"/>
    </source>
</evidence>
<dbReference type="InterPro" id="IPR029058">
    <property type="entry name" value="AB_hydrolase_fold"/>
</dbReference>
<reference evidence="6" key="1">
    <citation type="submission" date="2013-05" db="EMBL/GenBank/DDBJ databases">
        <authorList>
            <person name="Yim A.K.Y."/>
            <person name="Chan T.F."/>
            <person name="Ji K.M."/>
            <person name="Liu X.Y."/>
            <person name="Zhou J.W."/>
            <person name="Li R.Q."/>
            <person name="Yang K.Y."/>
            <person name="Li J."/>
            <person name="Li M."/>
            <person name="Law P.T.W."/>
            <person name="Wu Y.L."/>
            <person name="Cai Z.L."/>
            <person name="Qin H."/>
            <person name="Bao Y."/>
            <person name="Leung R.K.K."/>
            <person name="Ng P.K.S."/>
            <person name="Zou J."/>
            <person name="Zhong X.J."/>
            <person name="Ran P.X."/>
            <person name="Zhong N.S."/>
            <person name="Liu Z.G."/>
            <person name="Tsui S.K.W."/>
        </authorList>
    </citation>
    <scope>NUCLEOTIDE SEQUENCE</scope>
    <source>
        <strain evidence="6">Derf</strain>
        <tissue evidence="6">Whole organism</tissue>
    </source>
</reference>
<dbReference type="GO" id="GO:0006581">
    <property type="term" value="P:acetylcholine catabolic process"/>
    <property type="evidence" value="ECO:0007669"/>
    <property type="project" value="TreeGrafter"/>
</dbReference>
<dbReference type="AlphaFoldDB" id="A0A922L7E7"/>
<reference evidence="6" key="2">
    <citation type="journal article" date="2022" name="Res Sq">
        <title>Comparative Genomics Reveals Insights into the Divergent Evolution of Astigmatic Mites and Household Pest Adaptations.</title>
        <authorList>
            <person name="Xiong Q."/>
            <person name="Wan A.T.-Y."/>
            <person name="Liu X.-Y."/>
            <person name="Fung C.S.-H."/>
            <person name="Xiao X."/>
            <person name="Malainual N."/>
            <person name="Hou J."/>
            <person name="Wang L."/>
            <person name="Wang M."/>
            <person name="Yang K."/>
            <person name="Cui Y."/>
            <person name="Leung E."/>
            <person name="Nong W."/>
            <person name="Shin S.-K."/>
            <person name="Au S."/>
            <person name="Jeong K.Y."/>
            <person name="Chew F.T."/>
            <person name="Hui J."/>
            <person name="Leung T.F."/>
            <person name="Tungtrongchitr A."/>
            <person name="Zhong N."/>
            <person name="Liu Z."/>
            <person name="Tsui S."/>
        </authorList>
    </citation>
    <scope>NUCLEOTIDE SEQUENCE</scope>
    <source>
        <strain evidence="6">Derf</strain>
        <tissue evidence="6">Whole organism</tissue>
    </source>
</reference>
<dbReference type="PANTHER" id="PTHR43918">
    <property type="entry name" value="ACETYLCHOLINESTERASE"/>
    <property type="match status" value="1"/>
</dbReference>
<keyword evidence="4" id="KW-0325">Glycoprotein</keyword>
<dbReference type="SUPFAM" id="SSF53474">
    <property type="entry name" value="alpha/beta-Hydrolases"/>
    <property type="match status" value="1"/>
</dbReference>
<dbReference type="Pfam" id="PF00135">
    <property type="entry name" value="COesterase"/>
    <property type="match status" value="1"/>
</dbReference>
<evidence type="ECO:0000256" key="4">
    <source>
        <dbReference type="ARBA" id="ARBA00023180"/>
    </source>
</evidence>
<dbReference type="InterPro" id="IPR002018">
    <property type="entry name" value="CarbesteraseB"/>
</dbReference>
<keyword evidence="7" id="KW-1185">Reference proteome</keyword>
<dbReference type="GO" id="GO:0005615">
    <property type="term" value="C:extracellular space"/>
    <property type="evidence" value="ECO:0007669"/>
    <property type="project" value="TreeGrafter"/>
</dbReference>
<organism evidence="6 7">
    <name type="scientific">Dermatophagoides farinae</name>
    <name type="common">American house dust mite</name>
    <dbReference type="NCBI Taxonomy" id="6954"/>
    <lineage>
        <taxon>Eukaryota</taxon>
        <taxon>Metazoa</taxon>
        <taxon>Ecdysozoa</taxon>
        <taxon>Arthropoda</taxon>
        <taxon>Chelicerata</taxon>
        <taxon>Arachnida</taxon>
        <taxon>Acari</taxon>
        <taxon>Acariformes</taxon>
        <taxon>Sarcoptiformes</taxon>
        <taxon>Astigmata</taxon>
        <taxon>Psoroptidia</taxon>
        <taxon>Analgoidea</taxon>
        <taxon>Pyroglyphidae</taxon>
        <taxon>Dermatophagoidinae</taxon>
        <taxon>Dermatophagoides</taxon>
    </lineage>
</organism>